<evidence type="ECO:0000259" key="2">
    <source>
        <dbReference type="Pfam" id="PF24855"/>
    </source>
</evidence>
<dbReference type="InterPro" id="IPR056146">
    <property type="entry name" value="DUF7729"/>
</dbReference>
<reference evidence="3 4" key="1">
    <citation type="journal article" date="2019" name="Nat. Ecol. Evol.">
        <title>Megaphylogeny resolves global patterns of mushroom evolution.</title>
        <authorList>
            <person name="Varga T."/>
            <person name="Krizsan K."/>
            <person name="Foldi C."/>
            <person name="Dima B."/>
            <person name="Sanchez-Garcia M."/>
            <person name="Sanchez-Ramirez S."/>
            <person name="Szollosi G.J."/>
            <person name="Szarkandi J.G."/>
            <person name="Papp V."/>
            <person name="Albert L."/>
            <person name="Andreopoulos W."/>
            <person name="Angelini C."/>
            <person name="Antonin V."/>
            <person name="Barry K.W."/>
            <person name="Bougher N.L."/>
            <person name="Buchanan P."/>
            <person name="Buyck B."/>
            <person name="Bense V."/>
            <person name="Catcheside P."/>
            <person name="Chovatia M."/>
            <person name="Cooper J."/>
            <person name="Damon W."/>
            <person name="Desjardin D."/>
            <person name="Finy P."/>
            <person name="Geml J."/>
            <person name="Haridas S."/>
            <person name="Hughes K."/>
            <person name="Justo A."/>
            <person name="Karasinski D."/>
            <person name="Kautmanova I."/>
            <person name="Kiss B."/>
            <person name="Kocsube S."/>
            <person name="Kotiranta H."/>
            <person name="LaButti K.M."/>
            <person name="Lechner B.E."/>
            <person name="Liimatainen K."/>
            <person name="Lipzen A."/>
            <person name="Lukacs Z."/>
            <person name="Mihaltcheva S."/>
            <person name="Morgado L.N."/>
            <person name="Niskanen T."/>
            <person name="Noordeloos M.E."/>
            <person name="Ohm R.A."/>
            <person name="Ortiz-Santana B."/>
            <person name="Ovrebo C."/>
            <person name="Racz N."/>
            <person name="Riley R."/>
            <person name="Savchenko A."/>
            <person name="Shiryaev A."/>
            <person name="Soop K."/>
            <person name="Spirin V."/>
            <person name="Szebenyi C."/>
            <person name="Tomsovsky M."/>
            <person name="Tulloss R.E."/>
            <person name="Uehling J."/>
            <person name="Grigoriev I.V."/>
            <person name="Vagvolgyi C."/>
            <person name="Papp T."/>
            <person name="Martin F.M."/>
            <person name="Miettinen O."/>
            <person name="Hibbett D.S."/>
            <person name="Nagy L.G."/>
        </authorList>
    </citation>
    <scope>NUCLEOTIDE SEQUENCE [LARGE SCALE GENOMIC DNA]</scope>
    <source>
        <strain evidence="3 4">CBS 962.96</strain>
    </source>
</reference>
<sequence length="317" mass="32655">MFSKLAVISALSTAAWAQSSTASASPLVPSGISSSCSTYLNSLNSNSDILSCTQNLVQATANYGPGGNSTSSSASSMSSSLTSICATSTSCDESKVRTILTSFASSCNAELTSNKNDAVLRTYDVLYALVPMRNAICSKDDSGKWCVSQINSSGGASVSASVALANNAVDVGSKANADDIQANLWVSASSTKRDDAVYPNVTTFASNDLPFLAINGDGSYAQLCTACTRNVMTAYIDFESSSPYAPGLTNSVLLNGQNNLYNKIQSTCGPSFLNGAVQAAGSLSDGSSDNNGSFKTIRFDMAAALLGVATMTVFAFF</sequence>
<keyword evidence="1" id="KW-0732">Signal</keyword>
<dbReference type="EMBL" id="ML179066">
    <property type="protein sequence ID" value="THV03504.1"/>
    <property type="molecule type" value="Genomic_DNA"/>
</dbReference>
<protein>
    <recommendedName>
        <fullName evidence="2">DUF7729 domain-containing protein</fullName>
    </recommendedName>
</protein>
<keyword evidence="4" id="KW-1185">Reference proteome</keyword>
<feature type="domain" description="DUF7729" evidence="2">
    <location>
        <begin position="33"/>
        <end position="148"/>
    </location>
</feature>
<evidence type="ECO:0000313" key="3">
    <source>
        <dbReference type="EMBL" id="THV03504.1"/>
    </source>
</evidence>
<dbReference type="OrthoDB" id="5588482at2759"/>
<feature type="chain" id="PRO_5020273273" description="DUF7729 domain-containing protein" evidence="1">
    <location>
        <begin position="18"/>
        <end position="317"/>
    </location>
</feature>
<evidence type="ECO:0000313" key="4">
    <source>
        <dbReference type="Proteomes" id="UP000297245"/>
    </source>
</evidence>
<dbReference type="Proteomes" id="UP000297245">
    <property type="component" value="Unassembled WGS sequence"/>
</dbReference>
<dbReference type="Pfam" id="PF24855">
    <property type="entry name" value="DUF7729"/>
    <property type="match status" value="1"/>
</dbReference>
<organism evidence="3 4">
    <name type="scientific">Dendrothele bispora (strain CBS 962.96)</name>
    <dbReference type="NCBI Taxonomy" id="1314807"/>
    <lineage>
        <taxon>Eukaryota</taxon>
        <taxon>Fungi</taxon>
        <taxon>Dikarya</taxon>
        <taxon>Basidiomycota</taxon>
        <taxon>Agaricomycotina</taxon>
        <taxon>Agaricomycetes</taxon>
        <taxon>Agaricomycetidae</taxon>
        <taxon>Agaricales</taxon>
        <taxon>Agaricales incertae sedis</taxon>
        <taxon>Dendrothele</taxon>
    </lineage>
</organism>
<proteinExistence type="predicted"/>
<accession>A0A4S8MML7</accession>
<gene>
    <name evidence="3" type="ORF">K435DRAFT_817240</name>
</gene>
<evidence type="ECO:0000256" key="1">
    <source>
        <dbReference type="SAM" id="SignalP"/>
    </source>
</evidence>
<name>A0A4S8MML7_DENBC</name>
<dbReference type="AlphaFoldDB" id="A0A4S8MML7"/>
<feature type="signal peptide" evidence="1">
    <location>
        <begin position="1"/>
        <end position="17"/>
    </location>
</feature>